<dbReference type="EMBL" id="BDSP01000235">
    <property type="protein sequence ID" value="GAX26078.1"/>
    <property type="molecule type" value="Genomic_DNA"/>
</dbReference>
<proteinExistence type="predicted"/>
<comment type="caution">
    <text evidence="1">The sequence shown here is derived from an EMBL/GenBank/DDBJ whole genome shotgun (WGS) entry which is preliminary data.</text>
</comment>
<reference evidence="1 2" key="1">
    <citation type="journal article" date="2015" name="Plant Cell">
        <title>Oil accumulation by the oleaginous diatom Fistulifera solaris as revealed by the genome and transcriptome.</title>
        <authorList>
            <person name="Tanaka T."/>
            <person name="Maeda Y."/>
            <person name="Veluchamy A."/>
            <person name="Tanaka M."/>
            <person name="Abida H."/>
            <person name="Marechal E."/>
            <person name="Bowler C."/>
            <person name="Muto M."/>
            <person name="Sunaga Y."/>
            <person name="Tanaka M."/>
            <person name="Yoshino T."/>
            <person name="Taniguchi T."/>
            <person name="Fukuda Y."/>
            <person name="Nemoto M."/>
            <person name="Matsumoto M."/>
            <person name="Wong P.S."/>
            <person name="Aburatani S."/>
            <person name="Fujibuchi W."/>
        </authorList>
    </citation>
    <scope>NUCLEOTIDE SEQUENCE [LARGE SCALE GENOMIC DNA]</scope>
    <source>
        <strain evidence="1 2">JPCC DA0580</strain>
    </source>
</reference>
<protein>
    <submittedName>
        <fullName evidence="1">Uncharacterized protein</fullName>
    </submittedName>
</protein>
<evidence type="ECO:0000313" key="2">
    <source>
        <dbReference type="Proteomes" id="UP000198406"/>
    </source>
</evidence>
<dbReference type="AlphaFoldDB" id="A0A1Z5KJE3"/>
<keyword evidence="2" id="KW-1185">Reference proteome</keyword>
<sequence length="89" mass="10056">MLPITIGSFSEASCAPLSLCNATDFTAIELHVISFYVEEPCKTQSSMFTVLQTQITWKYHTQMFWERENTALPDFMGTGTSDHPDFLKA</sequence>
<organism evidence="1 2">
    <name type="scientific">Fistulifera solaris</name>
    <name type="common">Oleaginous diatom</name>
    <dbReference type="NCBI Taxonomy" id="1519565"/>
    <lineage>
        <taxon>Eukaryota</taxon>
        <taxon>Sar</taxon>
        <taxon>Stramenopiles</taxon>
        <taxon>Ochrophyta</taxon>
        <taxon>Bacillariophyta</taxon>
        <taxon>Bacillariophyceae</taxon>
        <taxon>Bacillariophycidae</taxon>
        <taxon>Naviculales</taxon>
        <taxon>Naviculaceae</taxon>
        <taxon>Fistulifera</taxon>
    </lineage>
</organism>
<evidence type="ECO:0000313" key="1">
    <source>
        <dbReference type="EMBL" id="GAX26078.1"/>
    </source>
</evidence>
<accession>A0A1Z5KJE3</accession>
<name>A0A1Z5KJE3_FISSO</name>
<dbReference type="InParanoid" id="A0A1Z5KJE3"/>
<gene>
    <name evidence="1" type="ORF">FisN_4Hu417</name>
</gene>
<dbReference type="Proteomes" id="UP000198406">
    <property type="component" value="Unassembled WGS sequence"/>
</dbReference>